<organism evidence="5">
    <name type="scientific">bioreactor metagenome</name>
    <dbReference type="NCBI Taxonomy" id="1076179"/>
    <lineage>
        <taxon>unclassified sequences</taxon>
        <taxon>metagenomes</taxon>
        <taxon>ecological metagenomes</taxon>
    </lineage>
</organism>
<proteinExistence type="inferred from homology"/>
<comment type="similarity">
    <text evidence="1">Belongs to the eukaryotic ribosomal protein eS19 family.</text>
</comment>
<dbReference type="AlphaFoldDB" id="A0A645FEX7"/>
<dbReference type="InterPro" id="IPR036390">
    <property type="entry name" value="WH_DNA-bd_sf"/>
</dbReference>
<keyword evidence="2" id="KW-0689">Ribosomal protein</keyword>
<dbReference type="Gene3D" id="1.10.10.10">
    <property type="entry name" value="Winged helix-like DNA-binding domain superfamily/Winged helix DNA-binding domain"/>
    <property type="match status" value="1"/>
</dbReference>
<dbReference type="SUPFAM" id="SSF46785">
    <property type="entry name" value="Winged helix' DNA-binding domain"/>
    <property type="match status" value="1"/>
</dbReference>
<evidence type="ECO:0000256" key="3">
    <source>
        <dbReference type="ARBA" id="ARBA00023274"/>
    </source>
</evidence>
<dbReference type="SMART" id="SM01413">
    <property type="entry name" value="Ribosomal_S19e"/>
    <property type="match status" value="1"/>
</dbReference>
<dbReference type="InterPro" id="IPR036388">
    <property type="entry name" value="WH-like_DNA-bd_sf"/>
</dbReference>
<gene>
    <name evidence="5" type="ORF">SDC9_158230</name>
</gene>
<dbReference type="GO" id="GO:0022627">
    <property type="term" value="C:cytosolic small ribosomal subunit"/>
    <property type="evidence" value="ECO:0007669"/>
    <property type="project" value="TreeGrafter"/>
</dbReference>
<evidence type="ECO:0000313" key="5">
    <source>
        <dbReference type="EMBL" id="MPN10933.1"/>
    </source>
</evidence>
<evidence type="ECO:0000256" key="1">
    <source>
        <dbReference type="ARBA" id="ARBA00010014"/>
    </source>
</evidence>
<dbReference type="InterPro" id="IPR027548">
    <property type="entry name" value="Ribosomal_eS19_archaeal"/>
</dbReference>
<dbReference type="GO" id="GO:0000028">
    <property type="term" value="P:ribosomal small subunit assembly"/>
    <property type="evidence" value="ECO:0007669"/>
    <property type="project" value="TreeGrafter"/>
</dbReference>
<keyword evidence="3" id="KW-0687">Ribonucleoprotein</keyword>
<accession>A0A645FEX7</accession>
<evidence type="ECO:0000256" key="2">
    <source>
        <dbReference type="ARBA" id="ARBA00022980"/>
    </source>
</evidence>
<dbReference type="InterPro" id="IPR001266">
    <property type="entry name" value="Ribosomal_eS19"/>
</dbReference>
<dbReference type="Pfam" id="PF01090">
    <property type="entry name" value="Ribosomal_S19e"/>
    <property type="match status" value="1"/>
</dbReference>
<reference evidence="5" key="1">
    <citation type="submission" date="2019-08" db="EMBL/GenBank/DDBJ databases">
        <authorList>
            <person name="Kucharzyk K."/>
            <person name="Murdoch R.W."/>
            <person name="Higgins S."/>
            <person name="Loffler F."/>
        </authorList>
    </citation>
    <scope>NUCLEOTIDE SEQUENCE</scope>
</reference>
<dbReference type="GO" id="GO:0006412">
    <property type="term" value="P:translation"/>
    <property type="evidence" value="ECO:0007669"/>
    <property type="project" value="InterPro"/>
</dbReference>
<dbReference type="GO" id="GO:0003723">
    <property type="term" value="F:RNA binding"/>
    <property type="evidence" value="ECO:0007669"/>
    <property type="project" value="TreeGrafter"/>
</dbReference>
<dbReference type="HAMAP" id="MF_01474">
    <property type="entry name" value="Ribosomal_eS19"/>
    <property type="match status" value="1"/>
</dbReference>
<protein>
    <recommendedName>
        <fullName evidence="4">Small ribosomal subunit protein eS19</fullName>
    </recommendedName>
</protein>
<comment type="caution">
    <text evidence="5">The sequence shown here is derived from an EMBL/GenBank/DDBJ whole genome shotgun (WGS) entry which is preliminary data.</text>
</comment>
<name>A0A645FEX7_9ZZZZ</name>
<sequence>MVTVYDVPAEKLILKAAEKLKQNSAIAPPEWAEYVKTGRHTEKAPVQDDWWYTRAASILRKLYVKGPMGTSKLAAEYGGSADNGSMPNKAVKGSRNIVRKCMIQLEKAGYLVPKEKKGRMISPSGMSLLDNAAKEVQDEMKS</sequence>
<evidence type="ECO:0000256" key="4">
    <source>
        <dbReference type="ARBA" id="ARBA00035143"/>
    </source>
</evidence>
<dbReference type="GO" id="GO:0003735">
    <property type="term" value="F:structural constituent of ribosome"/>
    <property type="evidence" value="ECO:0007669"/>
    <property type="project" value="InterPro"/>
</dbReference>
<dbReference type="FunFam" id="1.10.10.10:FF:000449">
    <property type="entry name" value="30S ribosomal protein S19e"/>
    <property type="match status" value="1"/>
</dbReference>
<dbReference type="PANTHER" id="PTHR11710">
    <property type="entry name" value="40S RIBOSOMAL PROTEIN S19"/>
    <property type="match status" value="1"/>
</dbReference>
<dbReference type="NCBIfam" id="NF006811">
    <property type="entry name" value="PRK09333.1"/>
    <property type="match status" value="1"/>
</dbReference>
<dbReference type="EMBL" id="VSSQ01057123">
    <property type="protein sequence ID" value="MPN10933.1"/>
    <property type="molecule type" value="Genomic_DNA"/>
</dbReference>
<dbReference type="PANTHER" id="PTHR11710:SF0">
    <property type="entry name" value="40S RIBOSOMAL PROTEIN S19"/>
    <property type="match status" value="1"/>
</dbReference>